<dbReference type="PANTHER" id="PTHR40627:SF4">
    <property type="entry name" value="PRENYLTRANSFERASE ASQH1-RELATED"/>
    <property type="match status" value="1"/>
</dbReference>
<keyword evidence="2 4" id="KW-0808">Transferase</keyword>
<dbReference type="CDD" id="cd13929">
    <property type="entry name" value="PT-DMATS_CymD"/>
    <property type="match status" value="1"/>
</dbReference>
<dbReference type="InterPro" id="IPR017795">
    <property type="entry name" value="ABBA_NscD-like"/>
</dbReference>
<dbReference type="GO" id="GO:0016765">
    <property type="term" value="F:transferase activity, transferring alkyl or aryl (other than methyl) groups"/>
    <property type="evidence" value="ECO:0007669"/>
    <property type="project" value="InterPro"/>
</dbReference>
<dbReference type="Proteomes" id="UP000070700">
    <property type="component" value="Unassembled WGS sequence"/>
</dbReference>
<dbReference type="GO" id="GO:0009820">
    <property type="term" value="P:alkaloid metabolic process"/>
    <property type="evidence" value="ECO:0007669"/>
    <property type="project" value="InterPro"/>
</dbReference>
<dbReference type="EMBL" id="KQ947408">
    <property type="protein sequence ID" value="KUJ21270.1"/>
    <property type="molecule type" value="Genomic_DNA"/>
</dbReference>
<organism evidence="4 5">
    <name type="scientific">Mollisia scopiformis</name>
    <name type="common">Conifer needle endophyte fungus</name>
    <name type="synonym">Phialocephala scopiformis</name>
    <dbReference type="NCBI Taxonomy" id="149040"/>
    <lineage>
        <taxon>Eukaryota</taxon>
        <taxon>Fungi</taxon>
        <taxon>Dikarya</taxon>
        <taxon>Ascomycota</taxon>
        <taxon>Pezizomycotina</taxon>
        <taxon>Leotiomycetes</taxon>
        <taxon>Helotiales</taxon>
        <taxon>Mollisiaceae</taxon>
        <taxon>Mollisia</taxon>
    </lineage>
</organism>
<dbReference type="AlphaFoldDB" id="A0A194XLZ8"/>
<dbReference type="InterPro" id="IPR033964">
    <property type="entry name" value="ABBA"/>
</dbReference>
<evidence type="ECO:0000313" key="4">
    <source>
        <dbReference type="EMBL" id="KUJ21270.1"/>
    </source>
</evidence>
<dbReference type="KEGG" id="psco:LY89DRAFT_715507"/>
<feature type="compositionally biased region" description="Polar residues" evidence="3">
    <location>
        <begin position="1"/>
        <end position="11"/>
    </location>
</feature>
<accession>A0A194XLZ8</accession>
<protein>
    <submittedName>
        <fullName evidence="4">Aromatic prenyltransferase</fullName>
    </submittedName>
</protein>
<reference evidence="4 5" key="1">
    <citation type="submission" date="2015-10" db="EMBL/GenBank/DDBJ databases">
        <title>Full genome of DAOMC 229536 Phialocephala scopiformis, a fungal endophyte of spruce producing the potent anti-insectan compound rugulosin.</title>
        <authorList>
            <consortium name="DOE Joint Genome Institute"/>
            <person name="Walker A.K."/>
            <person name="Frasz S.L."/>
            <person name="Seifert K.A."/>
            <person name="Miller J.D."/>
            <person name="Mondo S.J."/>
            <person name="Labutti K."/>
            <person name="Lipzen A."/>
            <person name="Dockter R."/>
            <person name="Kennedy M."/>
            <person name="Grigoriev I.V."/>
            <person name="Spatafora J.W."/>
        </authorList>
    </citation>
    <scope>NUCLEOTIDE SEQUENCE [LARGE SCALE GENOMIC DNA]</scope>
    <source>
        <strain evidence="4 5">CBS 120377</strain>
    </source>
</reference>
<evidence type="ECO:0000256" key="3">
    <source>
        <dbReference type="SAM" id="MobiDB-lite"/>
    </source>
</evidence>
<keyword evidence="5" id="KW-1185">Reference proteome</keyword>
<feature type="region of interest" description="Disordered" evidence="3">
    <location>
        <begin position="1"/>
        <end position="27"/>
    </location>
</feature>
<dbReference type="RefSeq" id="XP_018075625.1">
    <property type="nucleotide sequence ID" value="XM_018218214.1"/>
</dbReference>
<name>A0A194XLZ8_MOLSC</name>
<dbReference type="InParanoid" id="A0A194XLZ8"/>
<sequence>MTDDPTGSQRLSSAAIRPSSHKSSSSYWWSTTGRDLANMLQAAQYPEETQRQFLSYYKNTLCPMLGDDPSPSNALHEKSWTWDGSTHEYSFEFKGSTKDPEVRFVADFSQLRPVDWTDLLNNEGTESAIASFACRASGFDDTWYQALKRSMDYSHLSASAKKDLIDKAGHMTPSLIGFDISRELPPGPGMLPVMGKAYFLPCFAAAAENKTRFRVVCTAIRELPGISSPPNIISSLQLLEEYLASKPEDWENGTRYLATDFISPAKARLKIYIRCPSMQFSDMWDFFTLSGRILCMEDARNRYLEFVNLLGGSTAVDEAEDPRQRIETANRRKLTTLYFSLTDQYPFPAPKIAFCARNFVANDELVAQGLDRWTKKYGWSDGERSIYELVHSAITHRKLEEKAGIFTFIGLARKDPTKEDLSIQTYLCPELYETARSVW</sequence>
<evidence type="ECO:0000256" key="1">
    <source>
        <dbReference type="ARBA" id="ARBA00010209"/>
    </source>
</evidence>
<dbReference type="OrthoDB" id="3354387at2759"/>
<gene>
    <name evidence="4" type="ORF">LY89DRAFT_715507</name>
</gene>
<evidence type="ECO:0000256" key="2">
    <source>
        <dbReference type="ARBA" id="ARBA00022679"/>
    </source>
</evidence>
<dbReference type="GeneID" id="28827940"/>
<evidence type="ECO:0000313" key="5">
    <source>
        <dbReference type="Proteomes" id="UP000070700"/>
    </source>
</evidence>
<comment type="similarity">
    <text evidence="1">Belongs to the tryptophan dimethylallyltransferase family.</text>
</comment>
<feature type="compositionally biased region" description="Low complexity" evidence="3">
    <location>
        <begin position="12"/>
        <end position="27"/>
    </location>
</feature>
<proteinExistence type="inferred from homology"/>
<dbReference type="SFLD" id="SFLDS00036">
    <property type="entry name" value="Aromatic_Prenyltransferase"/>
    <property type="match status" value="1"/>
</dbReference>
<dbReference type="NCBIfam" id="TIGR03429">
    <property type="entry name" value="arom_pren_DMATS"/>
    <property type="match status" value="1"/>
</dbReference>
<dbReference type="SFLD" id="SFLDG01162">
    <property type="entry name" value="I"/>
    <property type="match status" value="1"/>
</dbReference>
<dbReference type="Pfam" id="PF11991">
    <property type="entry name" value="Trp_DMAT"/>
    <property type="match status" value="1"/>
</dbReference>
<dbReference type="PANTHER" id="PTHR40627">
    <property type="entry name" value="INDOLE PRENYLTRANSFERASE TDIB-RELATED"/>
    <property type="match status" value="1"/>
</dbReference>